<accession>A0A5E4N8R6</accession>
<organism evidence="2 3">
    <name type="scientific">Cinara cedri</name>
    <dbReference type="NCBI Taxonomy" id="506608"/>
    <lineage>
        <taxon>Eukaryota</taxon>
        <taxon>Metazoa</taxon>
        <taxon>Ecdysozoa</taxon>
        <taxon>Arthropoda</taxon>
        <taxon>Hexapoda</taxon>
        <taxon>Insecta</taxon>
        <taxon>Pterygota</taxon>
        <taxon>Neoptera</taxon>
        <taxon>Paraneoptera</taxon>
        <taxon>Hemiptera</taxon>
        <taxon>Sternorrhyncha</taxon>
        <taxon>Aphidomorpha</taxon>
        <taxon>Aphidoidea</taxon>
        <taxon>Aphididae</taxon>
        <taxon>Lachninae</taxon>
        <taxon>Cinara</taxon>
    </lineage>
</organism>
<feature type="compositionally biased region" description="Basic residues" evidence="1">
    <location>
        <begin position="1"/>
        <end position="13"/>
    </location>
</feature>
<gene>
    <name evidence="2" type="ORF">CINCED_3A002887</name>
</gene>
<name>A0A5E4N8R6_9HEMI</name>
<dbReference type="Proteomes" id="UP000325440">
    <property type="component" value="Unassembled WGS sequence"/>
</dbReference>
<proteinExistence type="predicted"/>
<evidence type="ECO:0000256" key="1">
    <source>
        <dbReference type="SAM" id="MobiDB-lite"/>
    </source>
</evidence>
<protein>
    <submittedName>
        <fullName evidence="2">Uncharacterized protein</fullName>
    </submittedName>
</protein>
<keyword evidence="3" id="KW-1185">Reference proteome</keyword>
<reference evidence="2 3" key="1">
    <citation type="submission" date="2019-08" db="EMBL/GenBank/DDBJ databases">
        <authorList>
            <person name="Alioto T."/>
            <person name="Alioto T."/>
            <person name="Gomez Garrido J."/>
        </authorList>
    </citation>
    <scope>NUCLEOTIDE SEQUENCE [LARGE SCALE GENOMIC DNA]</scope>
</reference>
<evidence type="ECO:0000313" key="2">
    <source>
        <dbReference type="EMBL" id="VVC37960.1"/>
    </source>
</evidence>
<feature type="region of interest" description="Disordered" evidence="1">
    <location>
        <begin position="33"/>
        <end position="52"/>
    </location>
</feature>
<dbReference type="AlphaFoldDB" id="A0A5E4N8R6"/>
<dbReference type="EMBL" id="CABPRJ010001459">
    <property type="protein sequence ID" value="VVC37960.1"/>
    <property type="molecule type" value="Genomic_DNA"/>
</dbReference>
<sequence length="91" mass="10557">MKRHNSQLRKNHHEWKTGRTSSNYVKKWGIKEGGKRECGGQQDADYPDACPLPTIKRRKEDFVTTGKRSDKATHIAAYWGGGRVYEDRHDQ</sequence>
<evidence type="ECO:0000313" key="3">
    <source>
        <dbReference type="Proteomes" id="UP000325440"/>
    </source>
</evidence>
<dbReference type="OrthoDB" id="6580779at2759"/>
<feature type="region of interest" description="Disordered" evidence="1">
    <location>
        <begin position="1"/>
        <end position="20"/>
    </location>
</feature>